<keyword evidence="3" id="KW-1185">Reference proteome</keyword>
<evidence type="ECO:0008006" key="4">
    <source>
        <dbReference type="Google" id="ProtNLM"/>
    </source>
</evidence>
<dbReference type="AlphaFoldDB" id="A0A7Y7E6L3"/>
<feature type="region of interest" description="Disordered" evidence="1">
    <location>
        <begin position="362"/>
        <end position="385"/>
    </location>
</feature>
<feature type="region of interest" description="Disordered" evidence="1">
    <location>
        <begin position="280"/>
        <end position="337"/>
    </location>
</feature>
<evidence type="ECO:0000313" key="2">
    <source>
        <dbReference type="EMBL" id="NVK77297.1"/>
    </source>
</evidence>
<feature type="compositionally biased region" description="Low complexity" evidence="1">
    <location>
        <begin position="293"/>
        <end position="314"/>
    </location>
</feature>
<dbReference type="InterPro" id="IPR011009">
    <property type="entry name" value="Kinase-like_dom_sf"/>
</dbReference>
<name>A0A7Y7E6L3_STRMO</name>
<accession>A0A7Y7E6L3</accession>
<comment type="caution">
    <text evidence="2">The sequence shown here is derived from an EMBL/GenBank/DDBJ whole genome shotgun (WGS) entry which is preliminary data.</text>
</comment>
<sequence>MTNYIDQDLLTLGDEPLGKGGQGKVWEVKGRLINGTWPVAFKEYSSPQSINVAALEKMVDFVPTLPSAMGRWWCERSSWPVAVVARDGRPAGFLMRQLPANYYIQPAFDPDNRRPAGFEFLLNSPNYLQRAGIFLSDRQRVQLLKDLAHVLGRLHHHGVVVGDLSPTNVMFSLAGTPSCYFIDCDAMRLRGRDVLPQVESPDWNVPDDMEKATVVGDSYKFALMAVRLFAGDQHTKDIEALTGFSAELGQIAHHALTDNPDHRPTTHDWLGALDRALGHAVASPDPKTTGPKATPTQPRPQTTAPRSTPSAAAPLGTPSRPPMAPPRATPSGNSSGKRAVVSLTVMAVLILIAYLVHKSGANASGGGSSPSAPATSSTSSDTEATAQEIDSLLAQAKGTRSTVDDAVQDALNCGAPGDDASAFAAAATARRNLLSRLSDVKADALDGGDVALPTLKEAWEASADADDSFQQWANSLASDTCSPGTTTSDYNAALLQGQKARDAKEKFLVNWRPIARRYDLPDYSWDEL</sequence>
<organism evidence="2 3">
    <name type="scientific">Streptomyces morookaense</name>
    <name type="common">Streptoverticillium morookaense</name>
    <dbReference type="NCBI Taxonomy" id="1970"/>
    <lineage>
        <taxon>Bacteria</taxon>
        <taxon>Bacillati</taxon>
        <taxon>Actinomycetota</taxon>
        <taxon>Actinomycetes</taxon>
        <taxon>Kitasatosporales</taxon>
        <taxon>Streptomycetaceae</taxon>
        <taxon>Streptomyces</taxon>
    </lineage>
</organism>
<proteinExistence type="predicted"/>
<feature type="compositionally biased region" description="Low complexity" evidence="1">
    <location>
        <begin position="369"/>
        <end position="385"/>
    </location>
</feature>
<dbReference type="SUPFAM" id="SSF56112">
    <property type="entry name" value="Protein kinase-like (PK-like)"/>
    <property type="match status" value="1"/>
</dbReference>
<protein>
    <recommendedName>
        <fullName evidence="4">Protein kinase domain-containing protein</fullName>
    </recommendedName>
</protein>
<dbReference type="EMBL" id="JABBXF010000010">
    <property type="protein sequence ID" value="NVK77297.1"/>
    <property type="molecule type" value="Genomic_DNA"/>
</dbReference>
<reference evidence="2 3" key="1">
    <citation type="submission" date="2020-04" db="EMBL/GenBank/DDBJ databases">
        <title>Draft Genome Sequence of Streptomyces morookaense DSM 40503, an 8-azaguanine-producing strain.</title>
        <authorList>
            <person name="Qi J."/>
            <person name="Gao J.-M."/>
        </authorList>
    </citation>
    <scope>NUCLEOTIDE SEQUENCE [LARGE SCALE GENOMIC DNA]</scope>
    <source>
        <strain evidence="2 3">DSM 40503</strain>
    </source>
</reference>
<gene>
    <name evidence="2" type="ORF">HG542_06435</name>
</gene>
<evidence type="ECO:0000313" key="3">
    <source>
        <dbReference type="Proteomes" id="UP000587462"/>
    </source>
</evidence>
<dbReference type="Gene3D" id="1.10.510.10">
    <property type="entry name" value="Transferase(Phosphotransferase) domain 1"/>
    <property type="match status" value="1"/>
</dbReference>
<dbReference type="Proteomes" id="UP000587462">
    <property type="component" value="Unassembled WGS sequence"/>
</dbReference>
<feature type="compositionally biased region" description="Pro residues" evidence="1">
    <location>
        <begin position="319"/>
        <end position="328"/>
    </location>
</feature>
<dbReference type="RefSeq" id="WP_171079079.1">
    <property type="nucleotide sequence ID" value="NZ_BNBU01000002.1"/>
</dbReference>
<evidence type="ECO:0000256" key="1">
    <source>
        <dbReference type="SAM" id="MobiDB-lite"/>
    </source>
</evidence>